<dbReference type="InterPro" id="IPR037045">
    <property type="entry name" value="S8pro/Inhibitor_I9_sf"/>
</dbReference>
<evidence type="ECO:0000313" key="3">
    <source>
        <dbReference type="Proteomes" id="UP001370758"/>
    </source>
</evidence>
<reference evidence="2 3" key="1">
    <citation type="submission" date="2023-08" db="EMBL/GenBank/DDBJ databases">
        <authorList>
            <person name="Palmer J.M."/>
        </authorList>
    </citation>
    <scope>NUCLEOTIDE SEQUENCE [LARGE SCALE GENOMIC DNA]</scope>
    <source>
        <strain evidence="2 3">TWF481</strain>
    </source>
</reference>
<gene>
    <name evidence="2" type="ORF">TWF481_011194</name>
</gene>
<evidence type="ECO:0000313" key="2">
    <source>
        <dbReference type="EMBL" id="KAK6498613.1"/>
    </source>
</evidence>
<proteinExistence type="predicted"/>
<dbReference type="AlphaFoldDB" id="A0AAV9VZI5"/>
<accession>A0AAV9VZI5</accession>
<feature type="chain" id="PRO_5043497116" evidence="1">
    <location>
        <begin position="21"/>
        <end position="115"/>
    </location>
</feature>
<dbReference type="Gene3D" id="3.30.70.80">
    <property type="entry name" value="Peptidase S8 propeptide/proteinase inhibitor I9"/>
    <property type="match status" value="1"/>
</dbReference>
<name>A0AAV9VZI5_9PEZI</name>
<dbReference type="SUPFAM" id="SSF54897">
    <property type="entry name" value="Protease propeptides/inhibitors"/>
    <property type="match status" value="1"/>
</dbReference>
<dbReference type="EMBL" id="JAVHJL010000008">
    <property type="protein sequence ID" value="KAK6498613.1"/>
    <property type="molecule type" value="Genomic_DNA"/>
</dbReference>
<evidence type="ECO:0000256" key="1">
    <source>
        <dbReference type="SAM" id="SignalP"/>
    </source>
</evidence>
<organism evidence="2 3">
    <name type="scientific">Arthrobotrys musiformis</name>
    <dbReference type="NCBI Taxonomy" id="47236"/>
    <lineage>
        <taxon>Eukaryota</taxon>
        <taxon>Fungi</taxon>
        <taxon>Dikarya</taxon>
        <taxon>Ascomycota</taxon>
        <taxon>Pezizomycotina</taxon>
        <taxon>Orbiliomycetes</taxon>
        <taxon>Orbiliales</taxon>
        <taxon>Orbiliaceae</taxon>
        <taxon>Arthrobotrys</taxon>
    </lineage>
</organism>
<sequence length="115" mass="12489">MQFKFLLSFLLCLFVTFVSAAAVLTGKEDKVGWVVSFKDGTPQSIVDFTLKNLKSLGADITHEFSIIKGFVIKATQSAVNEFYGLDGYAEIQSEWKPTIEEDGPVSAVGGNVGAY</sequence>
<keyword evidence="1" id="KW-0732">Signal</keyword>
<protein>
    <submittedName>
        <fullName evidence="2">Uncharacterized protein</fullName>
    </submittedName>
</protein>
<feature type="signal peptide" evidence="1">
    <location>
        <begin position="1"/>
        <end position="20"/>
    </location>
</feature>
<dbReference type="Proteomes" id="UP001370758">
    <property type="component" value="Unassembled WGS sequence"/>
</dbReference>
<comment type="caution">
    <text evidence="2">The sequence shown here is derived from an EMBL/GenBank/DDBJ whole genome shotgun (WGS) entry which is preliminary data.</text>
</comment>
<keyword evidence="3" id="KW-1185">Reference proteome</keyword>